<dbReference type="PIRSF" id="PIRSF037037">
    <property type="entry name" value="Kelch-like_protein_gigaxonin"/>
    <property type="match status" value="1"/>
</dbReference>
<dbReference type="Pfam" id="PF24681">
    <property type="entry name" value="Kelch_KLHDC2_KLHL20_DRC7"/>
    <property type="match status" value="1"/>
</dbReference>
<dbReference type="SMART" id="SM00612">
    <property type="entry name" value="Kelch"/>
    <property type="match status" value="4"/>
</dbReference>
<evidence type="ECO:0000313" key="6">
    <source>
        <dbReference type="Proteomes" id="UP000838412"/>
    </source>
</evidence>
<dbReference type="InterPro" id="IPR011705">
    <property type="entry name" value="BACK"/>
</dbReference>
<evidence type="ECO:0000259" key="4">
    <source>
        <dbReference type="PROSITE" id="PS50097"/>
    </source>
</evidence>
<dbReference type="AlphaFoldDB" id="A0A8K0ERU8"/>
<feature type="compositionally biased region" description="Basic and acidic residues" evidence="3">
    <location>
        <begin position="336"/>
        <end position="349"/>
    </location>
</feature>
<dbReference type="OrthoDB" id="10027872at2759"/>
<dbReference type="SMART" id="SM00225">
    <property type="entry name" value="BTB"/>
    <property type="match status" value="1"/>
</dbReference>
<evidence type="ECO:0000256" key="1">
    <source>
        <dbReference type="ARBA" id="ARBA00022441"/>
    </source>
</evidence>
<dbReference type="Pfam" id="PF07707">
    <property type="entry name" value="BACK"/>
    <property type="match status" value="1"/>
</dbReference>
<dbReference type="Gene3D" id="1.25.40.420">
    <property type="match status" value="1"/>
</dbReference>
<dbReference type="SUPFAM" id="SSF117281">
    <property type="entry name" value="Kelch motif"/>
    <property type="match status" value="1"/>
</dbReference>
<keyword evidence="1" id="KW-0880">Kelch repeat</keyword>
<evidence type="ECO:0000256" key="2">
    <source>
        <dbReference type="ARBA" id="ARBA00022737"/>
    </source>
</evidence>
<dbReference type="InterPro" id="IPR015915">
    <property type="entry name" value="Kelch-typ_b-propeller"/>
</dbReference>
<dbReference type="InterPro" id="IPR017096">
    <property type="entry name" value="BTB-kelch_protein"/>
</dbReference>
<dbReference type="InterPro" id="IPR011333">
    <property type="entry name" value="SKP1/BTB/POZ_sf"/>
</dbReference>
<dbReference type="SUPFAM" id="SSF54695">
    <property type="entry name" value="POZ domain"/>
    <property type="match status" value="1"/>
</dbReference>
<organism evidence="5 6">
    <name type="scientific">Branchiostoma lanceolatum</name>
    <name type="common">Common lancelet</name>
    <name type="synonym">Amphioxus lanceolatum</name>
    <dbReference type="NCBI Taxonomy" id="7740"/>
    <lineage>
        <taxon>Eukaryota</taxon>
        <taxon>Metazoa</taxon>
        <taxon>Chordata</taxon>
        <taxon>Cephalochordata</taxon>
        <taxon>Leptocardii</taxon>
        <taxon>Amphioxiformes</taxon>
        <taxon>Branchiostomatidae</taxon>
        <taxon>Branchiostoma</taxon>
    </lineage>
</organism>
<keyword evidence="2" id="KW-0677">Repeat</keyword>
<protein>
    <submittedName>
        <fullName evidence="5">KLHL38 protein</fullName>
    </submittedName>
</protein>
<dbReference type="Gene3D" id="3.30.710.10">
    <property type="entry name" value="Potassium Channel Kv1.1, Chain A"/>
    <property type="match status" value="1"/>
</dbReference>
<reference evidence="5" key="1">
    <citation type="submission" date="2022-01" db="EMBL/GenBank/DDBJ databases">
        <authorList>
            <person name="Braso-Vives M."/>
        </authorList>
    </citation>
    <scope>NUCLEOTIDE SEQUENCE</scope>
</reference>
<dbReference type="PROSITE" id="PS50097">
    <property type="entry name" value="BTB"/>
    <property type="match status" value="1"/>
</dbReference>
<dbReference type="Pfam" id="PF01344">
    <property type="entry name" value="Kelch_1"/>
    <property type="match status" value="1"/>
</dbReference>
<gene>
    <name evidence="5" type="primary">KLHL38</name>
    <name evidence="5" type="ORF">BLAG_LOCUS16167</name>
</gene>
<dbReference type="PANTHER" id="PTHR24412">
    <property type="entry name" value="KELCH PROTEIN"/>
    <property type="match status" value="1"/>
</dbReference>
<evidence type="ECO:0000313" key="5">
    <source>
        <dbReference type="EMBL" id="CAH1258696.1"/>
    </source>
</evidence>
<dbReference type="Gene3D" id="2.120.10.80">
    <property type="entry name" value="Kelch-type beta propeller"/>
    <property type="match status" value="1"/>
</dbReference>
<dbReference type="Pfam" id="PF00651">
    <property type="entry name" value="BTB"/>
    <property type="match status" value="1"/>
</dbReference>
<proteinExistence type="predicted"/>
<dbReference type="Proteomes" id="UP000838412">
    <property type="component" value="Chromosome 3"/>
</dbReference>
<name>A0A8K0ERU8_BRALA</name>
<evidence type="ECO:0000256" key="3">
    <source>
        <dbReference type="SAM" id="MobiDB-lite"/>
    </source>
</evidence>
<feature type="domain" description="BTB" evidence="4">
    <location>
        <begin position="90"/>
        <end position="157"/>
    </location>
</feature>
<dbReference type="InterPro" id="IPR006652">
    <property type="entry name" value="Kelch_1"/>
</dbReference>
<sequence>MLSLFSLSTVHCTSKVTEPVMSGRRCSFCARPCEKQQKVCEFCSNATFRFRRPPAAVGQSSATTYMVKDWTRDQLLLTDLNRQRKAEEFTDITLICTEGKALSCHKVVLATNPYFQKMFSSDMRESKENKVTFDHIEVDVMVELVSFLYTGEMTLTLKNASGLLEAACMLQFERVQEICCEYLGHHICVTNCLEMWVLADMLGCDKLAKKAEAVSVRSLRKLSTGDALLSLSDAYMCRYMSSSLLHATPSEAVNMVVRWYTHDRDTRRNALPELLSQLDFKTTDKHGRQPPQQQQDWQENMDTQIDQLVNLHDLSEEEVSVIKGSLSRQNSQLETEPDRSTKEEPERFTEEEYAVLAAGEKQTPPDSRWHTEFGGYYSRGFVTDIGLYGPKFGVDHLDSFAVDLPDTGLTGCSIAVWEDKLFLTGGDGNMGVRAILWCFNLTSQTWQFQDRMCEQRCYHGSAVIANVLYIFGGRMSSSGRSTAELEAWDLVTMEPLRKQKRAPESFCLAASCVCEGKIYVFGGDGCWREEPLPWIQCYDPKNNTWTKTESVLVANKGSAAAALGDRILVVGGELWSGVLEYSPRTAQISTLAGLHYPRAYHSAAVLSGKVYVFGGKDVGNNEETKLYSLPTERYDAESATWTWLDGTQDDNLRCYWEKVFGFGCAVFPAIQYSFD</sequence>
<keyword evidence="6" id="KW-1185">Reference proteome</keyword>
<dbReference type="InterPro" id="IPR000210">
    <property type="entry name" value="BTB/POZ_dom"/>
</dbReference>
<dbReference type="PANTHER" id="PTHR24412:SF495">
    <property type="entry name" value="KELCH-LIKE PROTEIN 24"/>
    <property type="match status" value="1"/>
</dbReference>
<feature type="region of interest" description="Disordered" evidence="3">
    <location>
        <begin position="324"/>
        <end position="349"/>
    </location>
</feature>
<dbReference type="SMART" id="SM00875">
    <property type="entry name" value="BACK"/>
    <property type="match status" value="1"/>
</dbReference>
<dbReference type="EMBL" id="OV696688">
    <property type="protein sequence ID" value="CAH1258696.1"/>
    <property type="molecule type" value="Genomic_DNA"/>
</dbReference>
<accession>A0A8K0ERU8</accession>